<dbReference type="InterPro" id="IPR036388">
    <property type="entry name" value="WH-like_DNA-bd_sf"/>
</dbReference>
<evidence type="ECO:0000313" key="3">
    <source>
        <dbReference type="Proteomes" id="UP000240322"/>
    </source>
</evidence>
<organism evidence="2 3">
    <name type="scientific">Candidatus Marsarchaeota G2 archaeon OSP_D</name>
    <dbReference type="NCBI Taxonomy" id="1978157"/>
    <lineage>
        <taxon>Archaea</taxon>
        <taxon>Candidatus Marsarchaeota</taxon>
        <taxon>Candidatus Marsarchaeota group 2</taxon>
    </lineage>
</organism>
<evidence type="ECO:0000313" key="2">
    <source>
        <dbReference type="EMBL" id="PSN92361.1"/>
    </source>
</evidence>
<accession>A0A2R6B137</accession>
<dbReference type="EMBL" id="NEXE01000005">
    <property type="protein sequence ID" value="PSN92361.1"/>
    <property type="molecule type" value="Genomic_DNA"/>
</dbReference>
<proteinExistence type="predicted"/>
<protein>
    <recommendedName>
        <fullName evidence="1">ATPase domain-containing protein</fullName>
    </recommendedName>
</protein>
<dbReference type="GO" id="GO:0005524">
    <property type="term" value="F:ATP binding"/>
    <property type="evidence" value="ECO:0007669"/>
    <property type="project" value="InterPro"/>
</dbReference>
<dbReference type="Gene3D" id="3.40.50.300">
    <property type="entry name" value="P-loop containing nucleotide triphosphate hydrolases"/>
    <property type="match status" value="1"/>
</dbReference>
<dbReference type="PANTHER" id="PTHR34301">
    <property type="entry name" value="DNA-BINDING PROTEIN-RELATED"/>
    <property type="match status" value="1"/>
</dbReference>
<gene>
    <name evidence="2" type="ORF">B9Q03_01155</name>
</gene>
<sequence length="372" mass="41734">MLVLLPANPYYSAYPELLWVGRVNCNPNYFSLGVKSEREELYDREEELSILERATHPIITLTGIRRLGKSSLLATALKRKNALVVDFRGTGPNPSPILLLNRFEEAVNSSGLKSLWEHLSKHISSITLGPLGVSFAKTKPLTVSFATLFDTINEHAESMGIDFVIAFDEAQEARGYKPLVGAIAHSYDYNRRIRFVLAGSQTGLLNDFLGIQDPASPLYGRYVYELALKRFSREDSLEFLRRGFKACGKEPVNIEEAVQRLDGIVGWLVYYGYMCLNEDANLARVVDSAVNLELEELSKLKGKYYRLILKAVTLGANTWSEIYRYVKANSVALSDASFNEALGRLIKYSILEKKGEGYMIPDPITNEAAKRL</sequence>
<reference evidence="2 3" key="1">
    <citation type="submission" date="2017-04" db="EMBL/GenBank/DDBJ databases">
        <title>Novel microbial lineages endemic to geothermal iron-oxide mats fill important gaps in the evolutionary history of Archaea.</title>
        <authorList>
            <person name="Jay Z.J."/>
            <person name="Beam J.P."/>
            <person name="Dlakic M."/>
            <person name="Rusch D.B."/>
            <person name="Kozubal M.A."/>
            <person name="Inskeep W.P."/>
        </authorList>
    </citation>
    <scope>NUCLEOTIDE SEQUENCE [LARGE SCALE GENOMIC DNA]</scope>
    <source>
        <strain evidence="2">OSP_D</strain>
    </source>
</reference>
<dbReference type="InterPro" id="IPR027417">
    <property type="entry name" value="P-loop_NTPase"/>
</dbReference>
<dbReference type="Pfam" id="PF01637">
    <property type="entry name" value="ATPase_2"/>
    <property type="match status" value="1"/>
</dbReference>
<dbReference type="SUPFAM" id="SSF46785">
    <property type="entry name" value="Winged helix' DNA-binding domain"/>
    <property type="match status" value="1"/>
</dbReference>
<dbReference type="Gene3D" id="1.10.10.10">
    <property type="entry name" value="Winged helix-like DNA-binding domain superfamily/Winged helix DNA-binding domain"/>
    <property type="match status" value="1"/>
</dbReference>
<feature type="domain" description="ATPase" evidence="1">
    <location>
        <begin position="42"/>
        <end position="269"/>
    </location>
</feature>
<dbReference type="InterPro" id="IPR036390">
    <property type="entry name" value="WH_DNA-bd_sf"/>
</dbReference>
<dbReference type="PANTHER" id="PTHR34301:SF8">
    <property type="entry name" value="ATPASE DOMAIN-CONTAINING PROTEIN"/>
    <property type="match status" value="1"/>
</dbReference>
<evidence type="ECO:0000259" key="1">
    <source>
        <dbReference type="Pfam" id="PF01637"/>
    </source>
</evidence>
<dbReference type="SUPFAM" id="SSF52540">
    <property type="entry name" value="P-loop containing nucleoside triphosphate hydrolases"/>
    <property type="match status" value="1"/>
</dbReference>
<name>A0A2R6B137_9ARCH</name>
<dbReference type="Gene3D" id="1.10.8.60">
    <property type="match status" value="1"/>
</dbReference>
<dbReference type="AlphaFoldDB" id="A0A2R6B137"/>
<comment type="caution">
    <text evidence="2">The sequence shown here is derived from an EMBL/GenBank/DDBJ whole genome shotgun (WGS) entry which is preliminary data.</text>
</comment>
<dbReference type="Proteomes" id="UP000240322">
    <property type="component" value="Unassembled WGS sequence"/>
</dbReference>
<dbReference type="InterPro" id="IPR011579">
    <property type="entry name" value="ATPase_dom"/>
</dbReference>